<proteinExistence type="predicted"/>
<evidence type="ECO:0000313" key="2">
    <source>
        <dbReference type="Proteomes" id="UP001623660"/>
    </source>
</evidence>
<comment type="caution">
    <text evidence="1">The sequence shown here is derived from an EMBL/GenBank/DDBJ whole genome shotgun (WGS) entry which is preliminary data.</text>
</comment>
<evidence type="ECO:0000313" key="1">
    <source>
        <dbReference type="EMBL" id="MFL0198165.1"/>
    </source>
</evidence>
<dbReference type="Proteomes" id="UP001623660">
    <property type="component" value="Unassembled WGS sequence"/>
</dbReference>
<accession>A0ABW8SUS9</accession>
<reference evidence="1 2" key="1">
    <citation type="submission" date="2024-11" db="EMBL/GenBank/DDBJ databases">
        <authorList>
            <person name="Heng Y.C."/>
            <person name="Lim A.C.H."/>
            <person name="Lee J.K.Y."/>
            <person name="Kittelmann S."/>
        </authorList>
    </citation>
    <scope>NUCLEOTIDE SEQUENCE [LARGE SCALE GENOMIC DNA]</scope>
    <source>
        <strain evidence="1 2">WILCCON 0269</strain>
    </source>
</reference>
<gene>
    <name evidence="1" type="ORF">ACJDU8_21740</name>
</gene>
<sequence>MKKIIEQEVIRLVKTHNTNSSFEIVDAENILVLQELLGSINGYYVQILPF</sequence>
<dbReference type="EMBL" id="JBJHZX010000049">
    <property type="protein sequence ID" value="MFL0198165.1"/>
    <property type="molecule type" value="Genomic_DNA"/>
</dbReference>
<keyword evidence="2" id="KW-1185">Reference proteome</keyword>
<protein>
    <submittedName>
        <fullName evidence="1">Uncharacterized protein</fullName>
    </submittedName>
</protein>
<organism evidence="1 2">
    <name type="scientific">Candidatus Clostridium eludens</name>
    <dbReference type="NCBI Taxonomy" id="3381663"/>
    <lineage>
        <taxon>Bacteria</taxon>
        <taxon>Bacillati</taxon>
        <taxon>Bacillota</taxon>
        <taxon>Clostridia</taxon>
        <taxon>Eubacteriales</taxon>
        <taxon>Clostridiaceae</taxon>
        <taxon>Clostridium</taxon>
    </lineage>
</organism>
<name>A0ABW8SUS9_9CLOT</name>
<dbReference type="RefSeq" id="WP_406794274.1">
    <property type="nucleotide sequence ID" value="NZ_JBJHZX010000049.1"/>
</dbReference>